<organism evidence="1 2">
    <name type="scientific">Burkholderia humptydooensis</name>
    <dbReference type="NCBI Taxonomy" id="430531"/>
    <lineage>
        <taxon>Bacteria</taxon>
        <taxon>Pseudomonadati</taxon>
        <taxon>Pseudomonadota</taxon>
        <taxon>Betaproteobacteria</taxon>
        <taxon>Burkholderiales</taxon>
        <taxon>Burkholderiaceae</taxon>
        <taxon>Burkholderia</taxon>
        <taxon>pseudomallei group</taxon>
    </lineage>
</organism>
<evidence type="ECO:0000313" key="1">
    <source>
        <dbReference type="EMBL" id="QPS42878.1"/>
    </source>
</evidence>
<dbReference type="CDD" id="cd00093">
    <property type="entry name" value="HTH_XRE"/>
    <property type="match status" value="1"/>
</dbReference>
<proteinExistence type="predicted"/>
<dbReference type="InterPro" id="IPR001387">
    <property type="entry name" value="Cro/C1-type_HTH"/>
</dbReference>
<protein>
    <submittedName>
        <fullName evidence="1">Helix-turn-helix transcriptional regulator</fullName>
    </submittedName>
</protein>
<dbReference type="InterPro" id="IPR010982">
    <property type="entry name" value="Lambda_DNA-bd_dom_sf"/>
</dbReference>
<reference evidence="1 2" key="1">
    <citation type="submission" date="2020-12" db="EMBL/GenBank/DDBJ databases">
        <title>FDA dAtabase for Regulatory Grade micrObial Sequences (FDA-ARGOS): Supporting development and validation of Infectious Disease Dx tests.</title>
        <authorList>
            <person name="Nelson B."/>
            <person name="Plummer A."/>
            <person name="Tallon L."/>
            <person name="Sadzewicz L."/>
            <person name="Zhao X."/>
            <person name="Boylan J."/>
            <person name="Ott S."/>
            <person name="Bowen H."/>
            <person name="Vavikolanu K."/>
            <person name="Mehta A."/>
            <person name="Aluvathingal J."/>
            <person name="Nadendla S."/>
            <person name="Myers T."/>
            <person name="Yan Y."/>
            <person name="Sichtig H."/>
        </authorList>
    </citation>
    <scope>NUCLEOTIDE SEQUENCE [LARGE SCALE GENOMIC DNA]</scope>
    <source>
        <strain evidence="1 2">FDAARGOS_899</strain>
    </source>
</reference>
<dbReference type="Pfam" id="PF13560">
    <property type="entry name" value="HTH_31"/>
    <property type="match status" value="1"/>
</dbReference>
<dbReference type="Gene3D" id="1.10.260.40">
    <property type="entry name" value="lambda repressor-like DNA-binding domains"/>
    <property type="match status" value="1"/>
</dbReference>
<dbReference type="AlphaFoldDB" id="A0A7U4P2U6"/>
<accession>A0A7U4P2U6</accession>
<gene>
    <name evidence="1" type="ORF">I6G56_14995</name>
</gene>
<dbReference type="PROSITE" id="PS50943">
    <property type="entry name" value="HTH_CROC1"/>
    <property type="match status" value="1"/>
</dbReference>
<name>A0A7U4P2U6_9BURK</name>
<sequence length="150" mass="16271">MTESATRISVEIGERLRAYREHSRLSQDRLAELVGGTKRGIQDNEAGRTAPNSKLLTGLAQNGLSINWLLTGKGSMLVADLDTSTSSVNGEVLGMALAAVEKIAAERRLKLPPETRGKLGALVYQYFLIEKAETEATAYVAQLMELVSNH</sequence>
<dbReference type="Proteomes" id="UP000594943">
    <property type="component" value="Chromosome 1"/>
</dbReference>
<dbReference type="GO" id="GO:0003677">
    <property type="term" value="F:DNA binding"/>
    <property type="evidence" value="ECO:0007669"/>
    <property type="project" value="InterPro"/>
</dbReference>
<dbReference type="EMBL" id="CP065686">
    <property type="protein sequence ID" value="QPS42878.1"/>
    <property type="molecule type" value="Genomic_DNA"/>
</dbReference>
<dbReference type="SMART" id="SM00530">
    <property type="entry name" value="HTH_XRE"/>
    <property type="match status" value="1"/>
</dbReference>
<evidence type="ECO:0000313" key="2">
    <source>
        <dbReference type="Proteomes" id="UP000594943"/>
    </source>
</evidence>
<dbReference type="KEGG" id="bhg:I6G56_14995"/>
<accession>A0A7T2TZD5</accession>
<dbReference type="RefSeq" id="WP_059213559.1">
    <property type="nucleotide sequence ID" value="NZ_CP013380.1"/>
</dbReference>
<dbReference type="SUPFAM" id="SSF47413">
    <property type="entry name" value="lambda repressor-like DNA-binding domains"/>
    <property type="match status" value="1"/>
</dbReference>